<feature type="transmembrane region" description="Helical" evidence="6">
    <location>
        <begin position="146"/>
        <end position="166"/>
    </location>
</feature>
<feature type="transmembrane region" description="Helical" evidence="6">
    <location>
        <begin position="6"/>
        <end position="24"/>
    </location>
</feature>
<keyword evidence="2" id="KW-0479">Metal-binding</keyword>
<name>A0A919YQ73_9BACL</name>
<dbReference type="GO" id="GO:0016491">
    <property type="term" value="F:oxidoreductase activity"/>
    <property type="evidence" value="ECO:0007669"/>
    <property type="project" value="UniProtKB-KW"/>
</dbReference>
<dbReference type="Gene3D" id="1.20.950.20">
    <property type="entry name" value="Transmembrane di-heme cytochromes, Chain C"/>
    <property type="match status" value="1"/>
</dbReference>
<dbReference type="Proteomes" id="UP000683139">
    <property type="component" value="Unassembled WGS sequence"/>
</dbReference>
<keyword evidence="5" id="KW-0411">Iron-sulfur</keyword>
<dbReference type="InterPro" id="IPR017900">
    <property type="entry name" value="4Fe4S_Fe_S_CS"/>
</dbReference>
<organism evidence="8 9">
    <name type="scientific">Paenibacillus montaniterrae</name>
    <dbReference type="NCBI Taxonomy" id="429341"/>
    <lineage>
        <taxon>Bacteria</taxon>
        <taxon>Bacillati</taxon>
        <taxon>Bacillota</taxon>
        <taxon>Bacilli</taxon>
        <taxon>Bacillales</taxon>
        <taxon>Paenibacillaceae</taxon>
        <taxon>Paenibacillus</taxon>
    </lineage>
</organism>
<sequence length="774" mass="87032">MAAALSIKLLITVIVTGAAIWMFVEVVRRRLAYLSLGTQTSWKRSKRLRMATLGREMLLHERLLNDMRSGLLHLVYFYGFIMLQLGAIDIMLQGLWEIALIPWQPWYGYFSWSQEWIVVAVLLAVALGAIRRYGEKLKRLKRGLKSSIVYWFIGSLMLSVLFTLSFERLLHNDSGLASQYTPVSSSLAAAWSYFGIESGSQAAAVGYEISWWLHLLILLSFLVYVPQSKHFHLIVAPVNLWLRREEPAHRLSTLNLEDEEAERFGAGHIHHFNQKQLLDLYACVECGRCTQVCPAASTGKLLSPMHLIVKLRDHLTEQGAALTSKSPWLPKGIWEKPPWGVGDFSAGAHVMTAAGTAASVKHDERQEAQQQITAMKSSGNASRNASDQHCTDISLTMQMQAERWQWEPQQKLADMSLIGDVITEEELWSCTTCRNCEEQCPVGNEHVDKIVDMRRHLVLMEGSLPSEAKRALQNIERQSNPWGISRSQRGDWIADCYERTGIKVRTMKECADQGTTPSLLLWAGSMASYDNRSRKLLYDLVRLLDHAQQDFAVLGAEELSSGDTARRVGNEMLYQELASQNIETILRYGVSTIVTPCPHTFHTFKNEYIELGLPGEITVLHHSELLERLVAEKQLVPKFQLTEQVTVHDSCYLGRYNGIYDAPRNILSSIPGLQLVEMSRTRENAMCCGAGGGMMWMEEQSGTRVNYARTQQALETNASIISTACPYCLTMLEDGVRALADDRTVATRDFAELLAASVLGEKERGDEIGSRSQN</sequence>
<evidence type="ECO:0000256" key="5">
    <source>
        <dbReference type="ARBA" id="ARBA00023014"/>
    </source>
</evidence>
<dbReference type="GO" id="GO:0005886">
    <property type="term" value="C:plasma membrane"/>
    <property type="evidence" value="ECO:0007669"/>
    <property type="project" value="TreeGrafter"/>
</dbReference>
<protein>
    <recommendedName>
        <fullName evidence="7">4Fe-4S ferredoxin-type domain-containing protein</fullName>
    </recommendedName>
</protein>
<dbReference type="InterPro" id="IPR036197">
    <property type="entry name" value="NarG-like_sf"/>
</dbReference>
<dbReference type="InterPro" id="IPR017896">
    <property type="entry name" value="4Fe4S_Fe-S-bd"/>
</dbReference>
<dbReference type="EMBL" id="BOSE01000003">
    <property type="protein sequence ID" value="GIP16274.1"/>
    <property type="molecule type" value="Genomic_DNA"/>
</dbReference>
<dbReference type="PANTHER" id="PTHR43255:SF1">
    <property type="entry name" value="IRON-SULFUR-BINDING OXIDOREDUCTASE FADF-RELATED"/>
    <property type="match status" value="1"/>
</dbReference>
<dbReference type="SUPFAM" id="SSF103501">
    <property type="entry name" value="Respiratory nitrate reductase 1 gamma chain"/>
    <property type="match status" value="1"/>
</dbReference>
<feature type="transmembrane region" description="Helical" evidence="6">
    <location>
        <begin position="209"/>
        <end position="225"/>
    </location>
</feature>
<evidence type="ECO:0000256" key="6">
    <source>
        <dbReference type="SAM" id="Phobius"/>
    </source>
</evidence>
<dbReference type="InterPro" id="IPR004017">
    <property type="entry name" value="Cys_rich_dom"/>
</dbReference>
<keyword evidence="6" id="KW-0472">Membrane</keyword>
<feature type="domain" description="4Fe-4S ferredoxin-type" evidence="7">
    <location>
        <begin position="274"/>
        <end position="304"/>
    </location>
</feature>
<keyword evidence="4" id="KW-0408">Iron</keyword>
<dbReference type="PROSITE" id="PS00198">
    <property type="entry name" value="4FE4S_FER_1"/>
    <property type="match status" value="2"/>
</dbReference>
<keyword evidence="6" id="KW-1133">Transmembrane helix</keyword>
<evidence type="ECO:0000256" key="1">
    <source>
        <dbReference type="ARBA" id="ARBA00022485"/>
    </source>
</evidence>
<keyword evidence="9" id="KW-1185">Reference proteome</keyword>
<evidence type="ECO:0000256" key="3">
    <source>
        <dbReference type="ARBA" id="ARBA00023002"/>
    </source>
</evidence>
<dbReference type="GO" id="GO:0051539">
    <property type="term" value="F:4 iron, 4 sulfur cluster binding"/>
    <property type="evidence" value="ECO:0007669"/>
    <property type="project" value="UniProtKB-KW"/>
</dbReference>
<dbReference type="RefSeq" id="WP_213514545.1">
    <property type="nucleotide sequence ID" value="NZ_BOSE01000003.1"/>
</dbReference>
<feature type="domain" description="4Fe-4S ferredoxin-type" evidence="7">
    <location>
        <begin position="419"/>
        <end position="450"/>
    </location>
</feature>
<evidence type="ECO:0000259" key="7">
    <source>
        <dbReference type="PROSITE" id="PS51379"/>
    </source>
</evidence>
<feature type="transmembrane region" description="Helical" evidence="6">
    <location>
        <begin position="116"/>
        <end position="134"/>
    </location>
</feature>
<dbReference type="AlphaFoldDB" id="A0A919YQ73"/>
<dbReference type="InterPro" id="IPR009051">
    <property type="entry name" value="Helical_ferredxn"/>
</dbReference>
<accession>A0A919YQ73</accession>
<dbReference type="Gene3D" id="1.10.1060.10">
    <property type="entry name" value="Alpha-helical ferredoxin"/>
    <property type="match status" value="2"/>
</dbReference>
<dbReference type="SUPFAM" id="SSF46548">
    <property type="entry name" value="alpha-helical ferredoxin"/>
    <property type="match status" value="1"/>
</dbReference>
<evidence type="ECO:0000256" key="2">
    <source>
        <dbReference type="ARBA" id="ARBA00022723"/>
    </source>
</evidence>
<dbReference type="InterPro" id="IPR051460">
    <property type="entry name" value="HdrC_iron-sulfur_subunit"/>
</dbReference>
<keyword evidence="1" id="KW-0004">4Fe-4S</keyword>
<reference evidence="8" key="1">
    <citation type="submission" date="2021-03" db="EMBL/GenBank/DDBJ databases">
        <title>Antimicrobial resistance genes in bacteria isolated from Japanese honey, and their potential for conferring macrolide and lincosamide resistance in the American foulbrood pathogen Paenibacillus larvae.</title>
        <authorList>
            <person name="Okamoto M."/>
            <person name="Kumagai M."/>
            <person name="Kanamori H."/>
            <person name="Takamatsu D."/>
        </authorList>
    </citation>
    <scope>NUCLEOTIDE SEQUENCE</scope>
    <source>
        <strain evidence="8">J40TS1</strain>
    </source>
</reference>
<keyword evidence="6" id="KW-0812">Transmembrane</keyword>
<gene>
    <name evidence="8" type="primary">fadF</name>
    <name evidence="8" type="ORF">J40TS1_19160</name>
</gene>
<evidence type="ECO:0000313" key="8">
    <source>
        <dbReference type="EMBL" id="GIP16274.1"/>
    </source>
</evidence>
<keyword evidence="3" id="KW-0560">Oxidoreductase</keyword>
<dbReference type="PROSITE" id="PS51379">
    <property type="entry name" value="4FE4S_FER_2"/>
    <property type="match status" value="2"/>
</dbReference>
<evidence type="ECO:0000313" key="9">
    <source>
        <dbReference type="Proteomes" id="UP000683139"/>
    </source>
</evidence>
<dbReference type="GO" id="GO:0046872">
    <property type="term" value="F:metal ion binding"/>
    <property type="evidence" value="ECO:0007669"/>
    <property type="project" value="UniProtKB-KW"/>
</dbReference>
<dbReference type="PANTHER" id="PTHR43255">
    <property type="entry name" value="IRON-SULFUR-BINDING OXIDOREDUCTASE FADF-RELATED-RELATED"/>
    <property type="match status" value="1"/>
</dbReference>
<dbReference type="Pfam" id="PF02754">
    <property type="entry name" value="CCG"/>
    <property type="match status" value="2"/>
</dbReference>
<comment type="caution">
    <text evidence="8">The sequence shown here is derived from an EMBL/GenBank/DDBJ whole genome shotgun (WGS) entry which is preliminary data.</text>
</comment>
<evidence type="ECO:0000256" key="4">
    <source>
        <dbReference type="ARBA" id="ARBA00023004"/>
    </source>
</evidence>
<feature type="transmembrane region" description="Helical" evidence="6">
    <location>
        <begin position="71"/>
        <end position="96"/>
    </location>
</feature>
<proteinExistence type="predicted"/>